<comment type="similarity">
    <text evidence="1">Belongs to the 'phage' integrase family.</text>
</comment>
<dbReference type="PROSITE" id="PS51898">
    <property type="entry name" value="TYR_RECOMBINASE"/>
    <property type="match status" value="1"/>
</dbReference>
<evidence type="ECO:0000256" key="2">
    <source>
        <dbReference type="ARBA" id="ARBA00023125"/>
    </source>
</evidence>
<keyword evidence="7" id="KW-1185">Reference proteome</keyword>
<dbReference type="PANTHER" id="PTHR30349:SF41">
    <property type="entry name" value="INTEGRASE_RECOMBINASE PROTEIN MJ0367-RELATED"/>
    <property type="match status" value="1"/>
</dbReference>
<evidence type="ECO:0000256" key="1">
    <source>
        <dbReference type="ARBA" id="ARBA00008857"/>
    </source>
</evidence>
<comment type="caution">
    <text evidence="6">The sequence shown here is derived from an EMBL/GenBank/DDBJ whole genome shotgun (WGS) entry which is preliminary data.</text>
</comment>
<evidence type="ECO:0000313" key="7">
    <source>
        <dbReference type="Proteomes" id="UP000730618"/>
    </source>
</evidence>
<accession>A0ABN7TZJ2</accession>
<dbReference type="Proteomes" id="UP000730618">
    <property type="component" value="Unassembled WGS sequence"/>
</dbReference>
<proteinExistence type="inferred from homology"/>
<reference evidence="6 7" key="1">
    <citation type="submission" date="2021-06" db="EMBL/GenBank/DDBJ databases">
        <authorList>
            <person name="Criscuolo A."/>
        </authorList>
    </citation>
    <scope>NUCLEOTIDE SEQUENCE [LARGE SCALE GENOMIC DNA]</scope>
    <source>
        <strain evidence="7">CIP 111802</strain>
    </source>
</reference>
<protein>
    <submittedName>
        <fullName evidence="6">Tyrosine recombinase XerC</fullName>
    </submittedName>
</protein>
<dbReference type="PANTHER" id="PTHR30349">
    <property type="entry name" value="PHAGE INTEGRASE-RELATED"/>
    <property type="match status" value="1"/>
</dbReference>
<organism evidence="6 7">
    <name type="scientific">Paenibacillus allorhizosphaerae</name>
    <dbReference type="NCBI Taxonomy" id="2849866"/>
    <lineage>
        <taxon>Bacteria</taxon>
        <taxon>Bacillati</taxon>
        <taxon>Bacillota</taxon>
        <taxon>Bacilli</taxon>
        <taxon>Bacillales</taxon>
        <taxon>Paenibacillaceae</taxon>
        <taxon>Paenibacillus</taxon>
    </lineage>
</organism>
<sequence>MLYASKLQGVYVTPEHRPGPAGINRWIWDNKVVAEIRSRHLREYLAPSVQYATSTFYNKYASVMNLIRHIAKMHQIHPMQVTDELLLDPDIHNRLLQRTLRPSVNQNLVQYLKDLQIMEPTTSVPSTRSVIEVHPKLQQYQLHLQQKGYSHEYIRHCIANVRELLTWLCGNIREFEGQSPQTIAIFQITNEHLLAFRSYKHKQVKAGIYSPITFCHRISAIRSFFYYLQKQFGHTPPLRRFRAIKAPRYKAREIPPDEQIEHFFQAVDLYAEDPVREQIGYRLLLELGLRLSEAAKVTWGDINLGVRTIMIHSKGKRSHTLPLVGRLYDCLLQAGNGQSRHELVLGKSPASIANQLYRKFKWYSLIAGWPFPGGVHFFRHIFITRLAGRSILPQTLKDLARVAKLDTVSLYMHLGQQNQYLTNQINLLKYDK</sequence>
<dbReference type="Pfam" id="PF00589">
    <property type="entry name" value="Phage_integrase"/>
    <property type="match status" value="1"/>
</dbReference>
<feature type="domain" description="Core-binding (CB)" evidence="5">
    <location>
        <begin position="131"/>
        <end position="229"/>
    </location>
</feature>
<dbReference type="PROSITE" id="PS51900">
    <property type="entry name" value="CB"/>
    <property type="match status" value="1"/>
</dbReference>
<dbReference type="EMBL" id="CAJVCE010000042">
    <property type="protein sequence ID" value="CAG7658354.1"/>
    <property type="molecule type" value="Genomic_DNA"/>
</dbReference>
<evidence type="ECO:0000313" key="6">
    <source>
        <dbReference type="EMBL" id="CAG7658354.1"/>
    </source>
</evidence>
<keyword evidence="2 3" id="KW-0238">DNA-binding</keyword>
<dbReference type="InterPro" id="IPR044068">
    <property type="entry name" value="CB"/>
</dbReference>
<evidence type="ECO:0000259" key="4">
    <source>
        <dbReference type="PROSITE" id="PS51898"/>
    </source>
</evidence>
<dbReference type="InterPro" id="IPR002104">
    <property type="entry name" value="Integrase_catalytic"/>
</dbReference>
<gene>
    <name evidence="6" type="primary">xerC_4</name>
    <name evidence="6" type="ORF">PAECIP111802_07020</name>
</gene>
<dbReference type="InterPro" id="IPR050090">
    <property type="entry name" value="Tyrosine_recombinase_XerCD"/>
</dbReference>
<feature type="domain" description="Tyr recombinase" evidence="4">
    <location>
        <begin position="249"/>
        <end position="426"/>
    </location>
</feature>
<name>A0ABN7TZJ2_9BACL</name>
<evidence type="ECO:0000259" key="5">
    <source>
        <dbReference type="PROSITE" id="PS51900"/>
    </source>
</evidence>
<evidence type="ECO:0000256" key="3">
    <source>
        <dbReference type="PROSITE-ProRule" id="PRU01248"/>
    </source>
</evidence>